<evidence type="ECO:0000313" key="1">
    <source>
        <dbReference type="EMBL" id="ETO01055.1"/>
    </source>
</evidence>
<dbReference type="PROSITE" id="PS51257">
    <property type="entry name" value="PROKAR_LIPOPROTEIN"/>
    <property type="match status" value="1"/>
</dbReference>
<dbReference type="AlphaFoldDB" id="X6LK05"/>
<protein>
    <submittedName>
        <fullName evidence="1">Uncharacterized protein</fullName>
    </submittedName>
</protein>
<dbReference type="Proteomes" id="UP000023152">
    <property type="component" value="Unassembled WGS sequence"/>
</dbReference>
<sequence length="113" mass="13100">MCEKKLQIISIAQSYHYAYVCINNAILFFGGCGNGVIKSVYKYSIRENKWIAFENTLPCPLYDCAAILSEEDSNIHIIGGNIKFEKESIHMKTNVREWDPSYLVIIYLFIYLF</sequence>
<dbReference type="EMBL" id="ASPP01039364">
    <property type="protein sequence ID" value="ETO01055.1"/>
    <property type="molecule type" value="Genomic_DNA"/>
</dbReference>
<dbReference type="Gene3D" id="2.120.10.80">
    <property type="entry name" value="Kelch-type beta propeller"/>
    <property type="match status" value="1"/>
</dbReference>
<dbReference type="SUPFAM" id="SSF117281">
    <property type="entry name" value="Kelch motif"/>
    <property type="match status" value="1"/>
</dbReference>
<gene>
    <name evidence="1" type="ORF">RFI_36385</name>
</gene>
<keyword evidence="2" id="KW-1185">Reference proteome</keyword>
<dbReference type="Pfam" id="PF01344">
    <property type="entry name" value="Kelch_1"/>
    <property type="match status" value="1"/>
</dbReference>
<dbReference type="InterPro" id="IPR015915">
    <property type="entry name" value="Kelch-typ_b-propeller"/>
</dbReference>
<dbReference type="InterPro" id="IPR006652">
    <property type="entry name" value="Kelch_1"/>
</dbReference>
<organism evidence="1 2">
    <name type="scientific">Reticulomyxa filosa</name>
    <dbReference type="NCBI Taxonomy" id="46433"/>
    <lineage>
        <taxon>Eukaryota</taxon>
        <taxon>Sar</taxon>
        <taxon>Rhizaria</taxon>
        <taxon>Retaria</taxon>
        <taxon>Foraminifera</taxon>
        <taxon>Monothalamids</taxon>
        <taxon>Reticulomyxidae</taxon>
        <taxon>Reticulomyxa</taxon>
    </lineage>
</organism>
<proteinExistence type="predicted"/>
<reference evidence="1 2" key="1">
    <citation type="journal article" date="2013" name="Curr. Biol.">
        <title>The Genome of the Foraminiferan Reticulomyxa filosa.</title>
        <authorList>
            <person name="Glockner G."/>
            <person name="Hulsmann N."/>
            <person name="Schleicher M."/>
            <person name="Noegel A.A."/>
            <person name="Eichinger L."/>
            <person name="Gallinger C."/>
            <person name="Pawlowski J."/>
            <person name="Sierra R."/>
            <person name="Euteneuer U."/>
            <person name="Pillet L."/>
            <person name="Moustafa A."/>
            <person name="Platzer M."/>
            <person name="Groth M."/>
            <person name="Szafranski K."/>
            <person name="Schliwa M."/>
        </authorList>
    </citation>
    <scope>NUCLEOTIDE SEQUENCE [LARGE SCALE GENOMIC DNA]</scope>
</reference>
<name>X6LK05_RETFI</name>
<evidence type="ECO:0000313" key="2">
    <source>
        <dbReference type="Proteomes" id="UP000023152"/>
    </source>
</evidence>
<comment type="caution">
    <text evidence="1">The sequence shown here is derived from an EMBL/GenBank/DDBJ whole genome shotgun (WGS) entry which is preliminary data.</text>
</comment>
<accession>X6LK05</accession>